<evidence type="ECO:0000313" key="3">
    <source>
        <dbReference type="Proteomes" id="UP001064206"/>
    </source>
</evidence>
<keyword evidence="1" id="KW-0472">Membrane</keyword>
<reference evidence="2" key="1">
    <citation type="submission" date="2022-09" db="EMBL/GenBank/DDBJ databases">
        <title>Multidrug resistance Raoultella ornithinolytica Strain MQB_Silv_108.</title>
        <authorList>
            <person name="Quintela-Baluja M."/>
        </authorList>
    </citation>
    <scope>NUCLEOTIDE SEQUENCE</scope>
    <source>
        <strain evidence="2">MQB_Silv_108</strain>
    </source>
</reference>
<dbReference type="AlphaFoldDB" id="A0A9Q9JJH2"/>
<keyword evidence="1" id="KW-0812">Transmembrane</keyword>
<sequence>MWLGIPFLYVKERLADTISIDKIPSISVDSAFSWETIIAAFISGLVPALISLYVIRQNNESIRYQQKKEDKRQFSAHMRVVISEYVYQLSKVKGIHSEWLIFRSMHYGLRTAETENKMSDALLELERYKASLLISIPDDDDGMLFKNEINKVSSSLSDKIKSGVDTSELERVWNESYNNFISKANNYLNK</sequence>
<name>A0A9Q9JJH2_RAOOR</name>
<feature type="transmembrane region" description="Helical" evidence="1">
    <location>
        <begin position="37"/>
        <end position="55"/>
    </location>
</feature>
<accession>A0A9Q9JJH2</accession>
<proteinExistence type="predicted"/>
<protein>
    <recommendedName>
        <fullName evidence="4">DUF4760 domain-containing protein</fullName>
    </recommendedName>
</protein>
<dbReference type="RefSeq" id="WP_260990598.1">
    <property type="nucleotide sequence ID" value="NZ_CP104450.1"/>
</dbReference>
<evidence type="ECO:0000313" key="2">
    <source>
        <dbReference type="EMBL" id="UXE39607.1"/>
    </source>
</evidence>
<gene>
    <name evidence="2" type="ORF">N2J37_07675</name>
</gene>
<evidence type="ECO:0000256" key="1">
    <source>
        <dbReference type="SAM" id="Phobius"/>
    </source>
</evidence>
<evidence type="ECO:0008006" key="4">
    <source>
        <dbReference type="Google" id="ProtNLM"/>
    </source>
</evidence>
<dbReference type="Proteomes" id="UP001064206">
    <property type="component" value="Chromosome"/>
</dbReference>
<dbReference type="EMBL" id="CP104450">
    <property type="protein sequence ID" value="UXE39607.1"/>
    <property type="molecule type" value="Genomic_DNA"/>
</dbReference>
<keyword evidence="1" id="KW-1133">Transmembrane helix</keyword>
<organism evidence="2 3">
    <name type="scientific">Raoultella ornithinolytica</name>
    <name type="common">Klebsiella ornithinolytica</name>
    <dbReference type="NCBI Taxonomy" id="54291"/>
    <lineage>
        <taxon>Bacteria</taxon>
        <taxon>Pseudomonadati</taxon>
        <taxon>Pseudomonadota</taxon>
        <taxon>Gammaproteobacteria</taxon>
        <taxon>Enterobacterales</taxon>
        <taxon>Enterobacteriaceae</taxon>
        <taxon>Klebsiella/Raoultella group</taxon>
        <taxon>Raoultella</taxon>
    </lineage>
</organism>